<dbReference type="AlphaFoldDB" id="A0A7D7LZB7"/>
<keyword evidence="1" id="KW-1133">Transmembrane helix</keyword>
<keyword evidence="1" id="KW-0812">Transmembrane</keyword>
<name>A0A7D7LZB7_9ACTN</name>
<evidence type="ECO:0000313" key="2">
    <source>
        <dbReference type="EMBL" id="QMT02474.1"/>
    </source>
</evidence>
<gene>
    <name evidence="2" type="ORF">H1R19_04780</name>
</gene>
<dbReference type="EMBL" id="CP059491">
    <property type="protein sequence ID" value="QMT02474.1"/>
    <property type="molecule type" value="Genomic_DNA"/>
</dbReference>
<accession>A0A7D7LZB7</accession>
<organism evidence="2 3">
    <name type="scientific">Gordonia jinghuaiqii</name>
    <dbReference type="NCBI Taxonomy" id="2758710"/>
    <lineage>
        <taxon>Bacteria</taxon>
        <taxon>Bacillati</taxon>
        <taxon>Actinomycetota</taxon>
        <taxon>Actinomycetes</taxon>
        <taxon>Mycobacteriales</taxon>
        <taxon>Gordoniaceae</taxon>
        <taxon>Gordonia</taxon>
    </lineage>
</organism>
<dbReference type="RefSeq" id="WP_188329659.1">
    <property type="nucleotide sequence ID" value="NZ_CP059491.1"/>
</dbReference>
<protein>
    <submittedName>
        <fullName evidence="2">Uncharacterized protein</fullName>
    </submittedName>
</protein>
<feature type="transmembrane region" description="Helical" evidence="1">
    <location>
        <begin position="6"/>
        <end position="29"/>
    </location>
</feature>
<keyword evidence="1" id="KW-0472">Membrane</keyword>
<reference evidence="3" key="1">
    <citation type="submission" date="2020-07" db="EMBL/GenBank/DDBJ databases">
        <title>novel species isolated from the respiratory tract of Marmot.</title>
        <authorList>
            <person name="Zhang G."/>
        </authorList>
    </citation>
    <scope>NUCLEOTIDE SEQUENCE [LARGE SCALE GENOMIC DNA]</scope>
    <source>
        <strain evidence="3">686</strain>
    </source>
</reference>
<dbReference type="Proteomes" id="UP000515663">
    <property type="component" value="Chromosome"/>
</dbReference>
<evidence type="ECO:0000256" key="1">
    <source>
        <dbReference type="SAM" id="Phobius"/>
    </source>
</evidence>
<dbReference type="KEGG" id="gji:H1R19_04780"/>
<evidence type="ECO:0000313" key="3">
    <source>
        <dbReference type="Proteomes" id="UP000515663"/>
    </source>
</evidence>
<keyword evidence="3" id="KW-1185">Reference proteome</keyword>
<sequence length="80" mass="8636">MAVWGWILVIGGGWCVLSVVIAVVIGRAVKIRDEKERGPRGVPDYVPDSTRRLARGAVCVDLADHRRADGANDDTHRSGA</sequence>
<proteinExistence type="predicted"/>